<name>A0A3N5Y0H1_9ALTE</name>
<feature type="domain" description="SPOR" evidence="2">
    <location>
        <begin position="307"/>
        <end position="381"/>
    </location>
</feature>
<accession>A0A3N5Y0H1</accession>
<keyword evidence="4" id="KW-1185">Reference proteome</keyword>
<evidence type="ECO:0000256" key="1">
    <source>
        <dbReference type="SAM" id="Phobius"/>
    </source>
</evidence>
<dbReference type="OrthoDB" id="6189127at2"/>
<evidence type="ECO:0000259" key="2">
    <source>
        <dbReference type="Pfam" id="PF05036"/>
    </source>
</evidence>
<dbReference type="InterPro" id="IPR036680">
    <property type="entry name" value="SPOR-like_sf"/>
</dbReference>
<dbReference type="Pfam" id="PF05036">
    <property type="entry name" value="SPOR"/>
    <property type="match status" value="1"/>
</dbReference>
<proteinExistence type="predicted"/>
<evidence type="ECO:0000313" key="4">
    <source>
        <dbReference type="Proteomes" id="UP000275281"/>
    </source>
</evidence>
<dbReference type="Proteomes" id="UP000275281">
    <property type="component" value="Unassembled WGS sequence"/>
</dbReference>
<reference evidence="3 4" key="1">
    <citation type="submission" date="2018-11" db="EMBL/GenBank/DDBJ databases">
        <authorList>
            <person name="Ye M.-Q."/>
            <person name="Du Z.-J."/>
        </authorList>
    </citation>
    <scope>NUCLEOTIDE SEQUENCE [LARGE SCALE GENOMIC DNA]</scope>
    <source>
        <strain evidence="3 4">U0105</strain>
    </source>
</reference>
<dbReference type="GO" id="GO:0042834">
    <property type="term" value="F:peptidoglycan binding"/>
    <property type="evidence" value="ECO:0007669"/>
    <property type="project" value="InterPro"/>
</dbReference>
<dbReference type="Gene3D" id="3.30.70.1070">
    <property type="entry name" value="Sporulation related repeat"/>
    <property type="match status" value="1"/>
</dbReference>
<comment type="caution">
    <text evidence="3">The sequence shown here is derived from an EMBL/GenBank/DDBJ whole genome shotgun (WGS) entry which is preliminary data.</text>
</comment>
<gene>
    <name evidence="3" type="ORF">DRW07_09775</name>
</gene>
<organism evidence="3 4">
    <name type="scientific">Alteromonas sediminis</name>
    <dbReference type="NCBI Taxonomy" id="2259342"/>
    <lineage>
        <taxon>Bacteria</taxon>
        <taxon>Pseudomonadati</taxon>
        <taxon>Pseudomonadota</taxon>
        <taxon>Gammaproteobacteria</taxon>
        <taxon>Alteromonadales</taxon>
        <taxon>Alteromonadaceae</taxon>
        <taxon>Alteromonas/Salinimonas group</taxon>
        <taxon>Alteromonas</taxon>
    </lineage>
</organism>
<feature type="transmembrane region" description="Helical" evidence="1">
    <location>
        <begin position="199"/>
        <end position="221"/>
    </location>
</feature>
<dbReference type="EMBL" id="RPOK01000003">
    <property type="protein sequence ID" value="RPJ66373.1"/>
    <property type="molecule type" value="Genomic_DNA"/>
</dbReference>
<dbReference type="AlphaFoldDB" id="A0A3N5Y0H1"/>
<keyword evidence="1" id="KW-1133">Transmembrane helix</keyword>
<dbReference type="InterPro" id="IPR007730">
    <property type="entry name" value="SPOR-like_dom"/>
</dbReference>
<keyword evidence="1" id="KW-0472">Membrane</keyword>
<dbReference type="RefSeq" id="WP_124027732.1">
    <property type="nucleotide sequence ID" value="NZ_JBHRSN010000006.1"/>
</dbReference>
<evidence type="ECO:0000313" key="3">
    <source>
        <dbReference type="EMBL" id="RPJ66373.1"/>
    </source>
</evidence>
<keyword evidence="1" id="KW-0812">Transmembrane</keyword>
<protein>
    <submittedName>
        <fullName evidence="3">SPOR domain-containing protein</fullName>
    </submittedName>
</protein>
<sequence>MTATLQERLNYLVNYSSQLIFVSGNSLADQTQALEATLFQQHEDTELAYLVADDTFELSDYRRLLCNQLIGRSPSLSRPLNECLASLNQHEGPVMIAITRAEKMPNDVLQELWELVLQSRFAGNKQHLNVILFGETQWAAKAKRWLPANNTGTPLLLSTQQTSFTPQNKTTSDEANDALRYEGEQNSGIEQRPIISMGAFWAAAALLFLSLSVVIAVWLYGEQTSRLFSPITQDPPQTITQPVEPTLEPTVIDWPAPKAVSEAMLSEEESLPPIELSKVEASDTTDALTIEPEKQNEQHLEAPKIANTGFYIQIAGLKDASLLTRFLRDNGLSDDTITYQTVRYGGPWHVVIMKTHYKTVNEAKDGIQQLDNNKIRNQAFVKSGEAIRKELSAPPAQDKLTE</sequence>